<dbReference type="AlphaFoldDB" id="A0A8J3M3D1"/>
<gene>
    <name evidence="1" type="ORF">GCM10017056_00670</name>
</gene>
<evidence type="ECO:0000313" key="1">
    <source>
        <dbReference type="EMBL" id="GHF33130.1"/>
    </source>
</evidence>
<proteinExistence type="predicted"/>
<reference evidence="1" key="2">
    <citation type="submission" date="2020-09" db="EMBL/GenBank/DDBJ databases">
        <authorList>
            <person name="Sun Q."/>
            <person name="Kim S."/>
        </authorList>
    </citation>
    <scope>NUCLEOTIDE SEQUENCE</scope>
    <source>
        <strain evidence="1">KCTC 42650</strain>
    </source>
</reference>
<organism evidence="1 2">
    <name type="scientific">Seohaeicola zhoushanensis</name>
    <dbReference type="NCBI Taxonomy" id="1569283"/>
    <lineage>
        <taxon>Bacteria</taxon>
        <taxon>Pseudomonadati</taxon>
        <taxon>Pseudomonadota</taxon>
        <taxon>Alphaproteobacteria</taxon>
        <taxon>Rhodobacterales</taxon>
        <taxon>Roseobacteraceae</taxon>
        <taxon>Seohaeicola</taxon>
    </lineage>
</organism>
<evidence type="ECO:0000313" key="2">
    <source>
        <dbReference type="Proteomes" id="UP000626220"/>
    </source>
</evidence>
<dbReference type="SUPFAM" id="SSF51306">
    <property type="entry name" value="LexA/Signal peptidase"/>
    <property type="match status" value="1"/>
</dbReference>
<dbReference type="EMBL" id="BNCJ01000001">
    <property type="protein sequence ID" value="GHF33130.1"/>
    <property type="molecule type" value="Genomic_DNA"/>
</dbReference>
<protein>
    <recommendedName>
        <fullName evidence="3">Peptidase S24/S26A/S26B/S26C domain-containing protein</fullName>
    </recommendedName>
</protein>
<sequence length="164" mass="17712">MSHAQARGFAKILGVSLADVLAHAGVLEDEEAQQLAPSYSESDVAPYVPRPAEAAKFAAIARALGENSAELNLWRVKGLALSLAGYLPGDFLLVDATRSELVRSGDVVIAHKYGRNGDYATLLRRYEPPVLISASGDPTEQRVDVVDGRNVVIRGMVIACWRWP</sequence>
<accession>A0A8J3M3D1</accession>
<reference evidence="1" key="1">
    <citation type="journal article" date="2014" name="Int. J. Syst. Evol. Microbiol.">
        <title>Complete genome sequence of Corynebacterium casei LMG S-19264T (=DSM 44701T), isolated from a smear-ripened cheese.</title>
        <authorList>
            <consortium name="US DOE Joint Genome Institute (JGI-PGF)"/>
            <person name="Walter F."/>
            <person name="Albersmeier A."/>
            <person name="Kalinowski J."/>
            <person name="Ruckert C."/>
        </authorList>
    </citation>
    <scope>NUCLEOTIDE SEQUENCE</scope>
    <source>
        <strain evidence="1">KCTC 42650</strain>
    </source>
</reference>
<keyword evidence="2" id="KW-1185">Reference proteome</keyword>
<evidence type="ECO:0008006" key="3">
    <source>
        <dbReference type="Google" id="ProtNLM"/>
    </source>
</evidence>
<comment type="caution">
    <text evidence="1">The sequence shown here is derived from an EMBL/GenBank/DDBJ whole genome shotgun (WGS) entry which is preliminary data.</text>
</comment>
<name>A0A8J3M3D1_9RHOB</name>
<dbReference type="Proteomes" id="UP000626220">
    <property type="component" value="Unassembled WGS sequence"/>
</dbReference>
<dbReference type="InterPro" id="IPR036286">
    <property type="entry name" value="LexA/Signal_pep-like_sf"/>
</dbReference>
<dbReference type="Gene3D" id="2.10.109.10">
    <property type="entry name" value="Umud Fragment, subunit A"/>
    <property type="match status" value="1"/>
</dbReference>